<dbReference type="EMBL" id="AP009552">
    <property type="protein sequence ID" value="BAG00847.1"/>
    <property type="molecule type" value="Genomic_DNA"/>
</dbReference>
<dbReference type="KEGG" id="mar:MAE_10250"/>
<dbReference type="AlphaFoldDB" id="B0JRU7"/>
<name>B0JRU7_MICAN</name>
<evidence type="ECO:0000313" key="2">
    <source>
        <dbReference type="Proteomes" id="UP000001510"/>
    </source>
</evidence>
<evidence type="ECO:0000313" key="1">
    <source>
        <dbReference type="EMBL" id="BAG00847.1"/>
    </source>
</evidence>
<dbReference type="Proteomes" id="UP000001510">
    <property type="component" value="Chromosome"/>
</dbReference>
<accession>B0JRU7</accession>
<protein>
    <submittedName>
        <fullName evidence="1">Uncharacterized protein</fullName>
    </submittedName>
</protein>
<gene>
    <name evidence="1" type="ordered locus">MAE_10250</name>
</gene>
<keyword evidence="2" id="KW-1185">Reference proteome</keyword>
<sequence length="78" mass="8843">MGLTLHRKTLNCLSLTLSPRPFKVSECPSATDLILVYTYRHRVCFASSMEFPAAVSLPLLIVNPLQEFQPSIFIRSYL</sequence>
<reference evidence="1 2" key="1">
    <citation type="journal article" date="2007" name="DNA Res.">
        <title>Complete genomic structure of the bloom-forming toxic cyanobacterium Microcystis aeruginosa NIES-843.</title>
        <authorList>
            <person name="Kaneko T."/>
            <person name="Nakajima N."/>
            <person name="Okamoto S."/>
            <person name="Suzuki I."/>
            <person name="Tanabe Y."/>
            <person name="Tamaoki M."/>
            <person name="Nakamura Y."/>
            <person name="Kasai F."/>
            <person name="Watanabe A."/>
            <person name="Kawashima K."/>
            <person name="Kishida Y."/>
            <person name="Ono A."/>
            <person name="Shimizu Y."/>
            <person name="Takahashi C."/>
            <person name="Minami C."/>
            <person name="Fujishiro T."/>
            <person name="Kohara M."/>
            <person name="Katoh M."/>
            <person name="Nakazaki N."/>
            <person name="Nakayama S."/>
            <person name="Yamada M."/>
            <person name="Tabata S."/>
            <person name="Watanabe M.M."/>
        </authorList>
    </citation>
    <scope>NUCLEOTIDE SEQUENCE [LARGE SCALE GENOMIC DNA]</scope>
    <source>
        <strain evidence="2">NIES-843 / IAM M-247</strain>
    </source>
</reference>
<dbReference type="HOGENOM" id="CLU_2618042_0_0_3"/>
<organism evidence="1 2">
    <name type="scientific">Microcystis aeruginosa (strain NIES-843 / IAM M-2473)</name>
    <dbReference type="NCBI Taxonomy" id="449447"/>
    <lineage>
        <taxon>Bacteria</taxon>
        <taxon>Bacillati</taxon>
        <taxon>Cyanobacteriota</taxon>
        <taxon>Cyanophyceae</taxon>
        <taxon>Oscillatoriophycideae</taxon>
        <taxon>Chroococcales</taxon>
        <taxon>Microcystaceae</taxon>
        <taxon>Microcystis</taxon>
    </lineage>
</organism>
<proteinExistence type="predicted"/>
<dbReference type="EnsemblBacteria" id="BAG00847">
    <property type="protein sequence ID" value="BAG00847"/>
    <property type="gene ID" value="MAE_10250"/>
</dbReference>
<dbReference type="PaxDb" id="449447-MAE_10250"/>